<gene>
    <name evidence="1" type="ORF">THAOC_13655</name>
</gene>
<evidence type="ECO:0000313" key="2">
    <source>
        <dbReference type="Proteomes" id="UP000266841"/>
    </source>
</evidence>
<proteinExistence type="predicted"/>
<protein>
    <submittedName>
        <fullName evidence="1">Uncharacterized protein</fullName>
    </submittedName>
</protein>
<name>K0SJE7_THAOC</name>
<organism evidence="1 2">
    <name type="scientific">Thalassiosira oceanica</name>
    <name type="common">Marine diatom</name>
    <dbReference type="NCBI Taxonomy" id="159749"/>
    <lineage>
        <taxon>Eukaryota</taxon>
        <taxon>Sar</taxon>
        <taxon>Stramenopiles</taxon>
        <taxon>Ochrophyta</taxon>
        <taxon>Bacillariophyta</taxon>
        <taxon>Coscinodiscophyceae</taxon>
        <taxon>Thalassiosirophycidae</taxon>
        <taxon>Thalassiosirales</taxon>
        <taxon>Thalassiosiraceae</taxon>
        <taxon>Thalassiosira</taxon>
    </lineage>
</organism>
<dbReference type="AlphaFoldDB" id="K0SJE7"/>
<accession>K0SJE7</accession>
<reference evidence="1 2" key="1">
    <citation type="journal article" date="2012" name="Genome Biol.">
        <title>Genome and low-iron response of an oceanic diatom adapted to chronic iron limitation.</title>
        <authorList>
            <person name="Lommer M."/>
            <person name="Specht M."/>
            <person name="Roy A.S."/>
            <person name="Kraemer L."/>
            <person name="Andreson R."/>
            <person name="Gutowska M.A."/>
            <person name="Wolf J."/>
            <person name="Bergner S.V."/>
            <person name="Schilhabel M.B."/>
            <person name="Klostermeier U.C."/>
            <person name="Beiko R.G."/>
            <person name="Rosenstiel P."/>
            <person name="Hippler M."/>
            <person name="Laroche J."/>
        </authorList>
    </citation>
    <scope>NUCLEOTIDE SEQUENCE [LARGE SCALE GENOMIC DNA]</scope>
    <source>
        <strain evidence="1 2">CCMP1005</strain>
    </source>
</reference>
<dbReference type="Proteomes" id="UP000266841">
    <property type="component" value="Unassembled WGS sequence"/>
</dbReference>
<dbReference type="EMBL" id="AGNL01015763">
    <property type="protein sequence ID" value="EJK65475.1"/>
    <property type="molecule type" value="Genomic_DNA"/>
</dbReference>
<evidence type="ECO:0000313" key="1">
    <source>
        <dbReference type="EMBL" id="EJK65475.1"/>
    </source>
</evidence>
<sequence length="111" mass="12997">MTWNADAYLTFPTPELLVAIGLQGWWTGKNPTKPFRIGPPLDQLDWYISYGGHQLLGAWGDANPYYLSLRVLQLAQRDWNWSFSLKSWAWILQKKERLKSEKLQGRILWCS</sequence>
<keyword evidence="2" id="KW-1185">Reference proteome</keyword>
<comment type="caution">
    <text evidence="1">The sequence shown here is derived from an EMBL/GenBank/DDBJ whole genome shotgun (WGS) entry which is preliminary data.</text>
</comment>